<feature type="compositionally biased region" description="Basic and acidic residues" evidence="1">
    <location>
        <begin position="576"/>
        <end position="585"/>
    </location>
</feature>
<evidence type="ECO:0000256" key="1">
    <source>
        <dbReference type="SAM" id="MobiDB-lite"/>
    </source>
</evidence>
<feature type="compositionally biased region" description="Acidic residues" evidence="1">
    <location>
        <begin position="654"/>
        <end position="665"/>
    </location>
</feature>
<dbReference type="EMBL" id="LDAU01000181">
    <property type="protein sequence ID" value="KRX00889.1"/>
    <property type="molecule type" value="Genomic_DNA"/>
</dbReference>
<evidence type="ECO:0000313" key="2">
    <source>
        <dbReference type="EMBL" id="KRX00889.1"/>
    </source>
</evidence>
<feature type="compositionally biased region" description="Low complexity" evidence="1">
    <location>
        <begin position="643"/>
        <end position="653"/>
    </location>
</feature>
<feature type="region of interest" description="Disordered" evidence="1">
    <location>
        <begin position="575"/>
        <end position="594"/>
    </location>
</feature>
<protein>
    <submittedName>
        <fullName evidence="2">Uncharacterized protein</fullName>
    </submittedName>
</protein>
<accession>A0A0V0QFC2</accession>
<feature type="compositionally biased region" description="Basic and acidic residues" evidence="1">
    <location>
        <begin position="1"/>
        <end position="10"/>
    </location>
</feature>
<proteinExistence type="predicted"/>
<name>A0A0V0QFC2_PSEPJ</name>
<feature type="compositionally biased region" description="Basic and acidic residues" evidence="1">
    <location>
        <begin position="32"/>
        <end position="59"/>
    </location>
</feature>
<gene>
    <name evidence="2" type="ORF">PPERSA_02068</name>
</gene>
<dbReference type="InParanoid" id="A0A0V0QFC2"/>
<keyword evidence="3" id="KW-1185">Reference proteome</keyword>
<feature type="region of interest" description="Disordered" evidence="1">
    <location>
        <begin position="385"/>
        <end position="419"/>
    </location>
</feature>
<feature type="compositionally biased region" description="Basic and acidic residues" evidence="1">
    <location>
        <begin position="608"/>
        <end position="620"/>
    </location>
</feature>
<feature type="region of interest" description="Disordered" evidence="1">
    <location>
        <begin position="265"/>
        <end position="353"/>
    </location>
</feature>
<evidence type="ECO:0000313" key="3">
    <source>
        <dbReference type="Proteomes" id="UP000054937"/>
    </source>
</evidence>
<dbReference type="Proteomes" id="UP000054937">
    <property type="component" value="Unassembled WGS sequence"/>
</dbReference>
<feature type="compositionally biased region" description="Acidic residues" evidence="1">
    <location>
        <begin position="621"/>
        <end position="637"/>
    </location>
</feature>
<feature type="compositionally biased region" description="Low complexity" evidence="1">
    <location>
        <begin position="329"/>
        <end position="353"/>
    </location>
</feature>
<reference evidence="2 3" key="1">
    <citation type="journal article" date="2015" name="Sci. Rep.">
        <title>Genome of the facultative scuticociliatosis pathogen Pseudocohnilembus persalinus provides insight into its virulence through horizontal gene transfer.</title>
        <authorList>
            <person name="Xiong J."/>
            <person name="Wang G."/>
            <person name="Cheng J."/>
            <person name="Tian M."/>
            <person name="Pan X."/>
            <person name="Warren A."/>
            <person name="Jiang C."/>
            <person name="Yuan D."/>
            <person name="Miao W."/>
        </authorList>
    </citation>
    <scope>NUCLEOTIDE SEQUENCE [LARGE SCALE GENOMIC DNA]</scope>
    <source>
        <strain evidence="2">36N120E</strain>
    </source>
</reference>
<feature type="compositionally biased region" description="Low complexity" evidence="1">
    <location>
        <begin position="399"/>
        <end position="419"/>
    </location>
</feature>
<dbReference type="OMA" id="ENQIHET"/>
<dbReference type="AlphaFoldDB" id="A0A0V0QFC2"/>
<feature type="region of interest" description="Disordered" evidence="1">
    <location>
        <begin position="1"/>
        <end position="59"/>
    </location>
</feature>
<feature type="region of interest" description="Disordered" evidence="1">
    <location>
        <begin position="605"/>
        <end position="665"/>
    </location>
</feature>
<comment type="caution">
    <text evidence="2">The sequence shown here is derived from an EMBL/GenBank/DDBJ whole genome shotgun (WGS) entry which is preliminary data.</text>
</comment>
<organism evidence="2 3">
    <name type="scientific">Pseudocohnilembus persalinus</name>
    <name type="common">Ciliate</name>
    <dbReference type="NCBI Taxonomy" id="266149"/>
    <lineage>
        <taxon>Eukaryota</taxon>
        <taxon>Sar</taxon>
        <taxon>Alveolata</taxon>
        <taxon>Ciliophora</taxon>
        <taxon>Intramacronucleata</taxon>
        <taxon>Oligohymenophorea</taxon>
        <taxon>Scuticociliatia</taxon>
        <taxon>Philasterida</taxon>
        <taxon>Pseudocohnilembidae</taxon>
        <taxon>Pseudocohnilembus</taxon>
    </lineage>
</organism>
<feature type="compositionally biased region" description="Low complexity" evidence="1">
    <location>
        <begin position="275"/>
        <end position="292"/>
    </location>
</feature>
<sequence length="665" mass="79177">MNKEEQERQKKKDKVAQLMLVSLKQKHSVLKRKQEEAERDEEEKQQTEMKKTPWRDPKMAVKLNKQTGKFESENSKQKDFQQRSQFYSNFGKSIYNQQQQYQMQQNLGQTQNSNFQNTGEFQFQNNNYGNNYQGEALQQQQLVGSIAKHFNQIIQGITRQIGQNVAINLGQQLQEQNNLIRQISRQNQEIQKKNQYQFEKKAQFLKTSEELERKKQEILDSKITNQQHMRKIQEQSKKFDDYYKVNKGQYDEQQSYQQYQEQNQKWQRQRMDSEQNQNQNQIKNQKQNYDQNEYNEGYISDFNKKNGPNQNFQQMQKKQQNSYIRVDNGNENENNYSQNQNQSQKSQQIQNLQQNNQGEQNFVKQEKNKISGDFSEIDLDQYASEKKSQNQDTRVFPRNQNFNNGFDNQNQQNGQNYYNNTFNKEQIDNQRTQQINVQSLSNYGSELDISSQKKQEANFGKEVLNYKNQQQSQQQLQKQNKDIKISDDNQFDSIDLGSSLEKSLNNNNKNINNINNQQRKDLFNNQDYSPISKSLSQNLNGQDAINNINQEQLVEDNSEIDLDSINEGYIGQFSRRNKENNRNEQQKQQQNQIQNKSNIQNLQQNQQKFEEYGKKSQVQKEEDDDYEEDFEEEIEEENQLKISQSQQNQGNDDQFNDDDDLSSLL</sequence>
<feature type="compositionally biased region" description="Low complexity" evidence="1">
    <location>
        <begin position="309"/>
        <end position="321"/>
    </location>
</feature>